<sequence length="208" mass="24064">MSNRYIRFNFQDARANKIDSKKFGDRAWNFVGKLLSNFIPHANHDFDKYIDNVETWLIELNDEGIPEREIGINANGVPVMKMPWNKNCGYWTDNNLVASDFENLFDITETDKGNFENYWTQFGGLGFKRIIIDDYKILETGAGGGHKYIISTFEQAQEKHKIVIYFDKKTSEDNLKLNRRLTIEGILFNDGNDSFSLLSSVLIEANKK</sequence>
<accession>A0ABT8L2J0</accession>
<organism evidence="1 2">
    <name type="scientific">Agaribacillus aureus</name>
    <dbReference type="NCBI Taxonomy" id="3051825"/>
    <lineage>
        <taxon>Bacteria</taxon>
        <taxon>Pseudomonadati</taxon>
        <taxon>Bacteroidota</taxon>
        <taxon>Cytophagia</taxon>
        <taxon>Cytophagales</taxon>
        <taxon>Splendidivirgaceae</taxon>
        <taxon>Agaribacillus</taxon>
    </lineage>
</organism>
<reference evidence="1" key="1">
    <citation type="submission" date="2023-06" db="EMBL/GenBank/DDBJ databases">
        <title>Genomic of Agaribacillus aureum.</title>
        <authorList>
            <person name="Wang G."/>
        </authorList>
    </citation>
    <scope>NUCLEOTIDE SEQUENCE</scope>
    <source>
        <strain evidence="1">BMA12</strain>
    </source>
</reference>
<dbReference type="EMBL" id="JAUJEB010000001">
    <property type="protein sequence ID" value="MDN5210483.1"/>
    <property type="molecule type" value="Genomic_DNA"/>
</dbReference>
<dbReference type="Proteomes" id="UP001172083">
    <property type="component" value="Unassembled WGS sequence"/>
</dbReference>
<keyword evidence="2" id="KW-1185">Reference proteome</keyword>
<protein>
    <submittedName>
        <fullName evidence="1">Uncharacterized protein</fullName>
    </submittedName>
</protein>
<evidence type="ECO:0000313" key="2">
    <source>
        <dbReference type="Proteomes" id="UP001172083"/>
    </source>
</evidence>
<evidence type="ECO:0000313" key="1">
    <source>
        <dbReference type="EMBL" id="MDN5210483.1"/>
    </source>
</evidence>
<dbReference type="RefSeq" id="WP_346755827.1">
    <property type="nucleotide sequence ID" value="NZ_JAUJEB010000001.1"/>
</dbReference>
<gene>
    <name evidence="1" type="ORF">QQ020_00440</name>
</gene>
<name>A0ABT8L2J0_9BACT</name>
<proteinExistence type="predicted"/>
<comment type="caution">
    <text evidence="1">The sequence shown here is derived from an EMBL/GenBank/DDBJ whole genome shotgun (WGS) entry which is preliminary data.</text>
</comment>